<keyword evidence="5" id="KW-0813">Transport</keyword>
<evidence type="ECO:0000256" key="4">
    <source>
        <dbReference type="PROSITE-ProRule" id="PRU00282"/>
    </source>
</evidence>
<reference evidence="7 8" key="1">
    <citation type="journal article" date="2023" name="Commun. Biol.">
        <title>Reorganization of the ancestral sex-determining regions during the evolution of trioecy in Pleodorina starrii.</title>
        <authorList>
            <person name="Takahashi K."/>
            <person name="Suzuki S."/>
            <person name="Kawai-Toyooka H."/>
            <person name="Yamamoto K."/>
            <person name="Hamaji T."/>
            <person name="Ootsuki R."/>
            <person name="Yamaguchi H."/>
            <person name="Kawachi M."/>
            <person name="Higashiyama T."/>
            <person name="Nozaki H."/>
        </authorList>
    </citation>
    <scope>NUCLEOTIDE SEQUENCE [LARGE SCALE GENOMIC DNA]</scope>
    <source>
        <strain evidence="7 8">NIES-4479</strain>
    </source>
</reference>
<gene>
    <name evidence="7" type="primary">PLEST009163</name>
    <name evidence="7" type="ORF">PLESTB_000318100</name>
</gene>
<keyword evidence="8" id="KW-1185">Reference proteome</keyword>
<name>A0A9W6EYT8_9CHLO</name>
<evidence type="ECO:0000256" key="2">
    <source>
        <dbReference type="ARBA" id="ARBA00022692"/>
    </source>
</evidence>
<evidence type="ECO:0000256" key="5">
    <source>
        <dbReference type="RuleBase" id="RU000488"/>
    </source>
</evidence>
<dbReference type="InterPro" id="IPR023395">
    <property type="entry name" value="MCP_dom_sf"/>
</dbReference>
<evidence type="ECO:0000256" key="3">
    <source>
        <dbReference type="ARBA" id="ARBA00023136"/>
    </source>
</evidence>
<dbReference type="Pfam" id="PF00153">
    <property type="entry name" value="Mito_carr"/>
    <property type="match status" value="2"/>
</dbReference>
<evidence type="ECO:0000313" key="7">
    <source>
        <dbReference type="EMBL" id="GLC49874.1"/>
    </source>
</evidence>
<comment type="similarity">
    <text evidence="5">Belongs to the mitochondrial carrier (TC 2.A.29) family.</text>
</comment>
<comment type="caution">
    <text evidence="7">The sequence shown here is derived from an EMBL/GenBank/DDBJ whole genome shotgun (WGS) entry which is preliminary data.</text>
</comment>
<accession>A0A9W6EYT8</accession>
<dbReference type="Gene3D" id="1.50.40.10">
    <property type="entry name" value="Mitochondrial carrier domain"/>
    <property type="match status" value="1"/>
</dbReference>
<sequence>MPEPSLGTLFGIVAASPAETAVHKPPKPLREVLSDAGRKALGGGIPGMAAMATQVLSLMWMRTTINYQYRYGTDTMTALKTLYREGGVPRFYRGVLPALIQGPMSRFGDTAANAGTLALLDSYDTTRGLPLGVKTLAASTAAGAFRVFLMPVDTCKTIMQVEGKDALAALSSKVRTAGPGVLYHGALASAAATFVGHYPWFATYNYLNATLPKAPADDLPRKLGRSAVIGFCSSFISDVCSNSIRVIKTTKQTTKEATTYPQVARMIIAKDGLVGLFGRGLKTKIIANGVQGICFTIVWRLGQDWWESHHVGVAPTSPQLAAAGAAAAAATPANGGGGGDEQVRLAAATPAEEPAAAAAAGGSK</sequence>
<comment type="subcellular location">
    <subcellularLocation>
        <location evidence="1">Membrane</location>
        <topology evidence="1">Multi-pass membrane protein</topology>
    </subcellularLocation>
</comment>
<evidence type="ECO:0008006" key="9">
    <source>
        <dbReference type="Google" id="ProtNLM"/>
    </source>
</evidence>
<dbReference type="GO" id="GO:0016020">
    <property type="term" value="C:membrane"/>
    <property type="evidence" value="ECO:0007669"/>
    <property type="project" value="UniProtKB-SubCell"/>
</dbReference>
<dbReference type="SUPFAM" id="SSF103506">
    <property type="entry name" value="Mitochondrial carrier"/>
    <property type="match status" value="1"/>
</dbReference>
<dbReference type="InterPro" id="IPR018108">
    <property type="entry name" value="MCP_transmembrane"/>
</dbReference>
<evidence type="ECO:0000256" key="6">
    <source>
        <dbReference type="SAM" id="MobiDB-lite"/>
    </source>
</evidence>
<dbReference type="PANTHER" id="PTHR47567">
    <property type="entry name" value="MITOCHONDRIAL SUBSTRATE/SOLUTE CARRIER"/>
    <property type="match status" value="1"/>
</dbReference>
<evidence type="ECO:0000313" key="8">
    <source>
        <dbReference type="Proteomes" id="UP001165080"/>
    </source>
</evidence>
<dbReference type="AlphaFoldDB" id="A0A9W6EYT8"/>
<feature type="region of interest" description="Disordered" evidence="6">
    <location>
        <begin position="330"/>
        <end position="364"/>
    </location>
</feature>
<proteinExistence type="inferred from homology"/>
<dbReference type="PANTHER" id="PTHR47567:SF1">
    <property type="entry name" value="NAD-DEPENDENT EPIMERASE_DEHYDRATASE DOMAIN-CONTAINING PROTEIN"/>
    <property type="match status" value="1"/>
</dbReference>
<protein>
    <recommendedName>
        <fullName evidence="9">Mitochondrial carrier protein</fullName>
    </recommendedName>
</protein>
<feature type="compositionally biased region" description="Low complexity" evidence="6">
    <location>
        <begin position="346"/>
        <end position="364"/>
    </location>
</feature>
<dbReference type="PROSITE" id="PS50920">
    <property type="entry name" value="SOLCAR"/>
    <property type="match status" value="1"/>
</dbReference>
<evidence type="ECO:0000256" key="1">
    <source>
        <dbReference type="ARBA" id="ARBA00004141"/>
    </source>
</evidence>
<keyword evidence="3 4" id="KW-0472">Membrane</keyword>
<feature type="repeat" description="Solcar" evidence="4">
    <location>
        <begin position="129"/>
        <end position="210"/>
    </location>
</feature>
<dbReference type="Proteomes" id="UP001165080">
    <property type="component" value="Unassembled WGS sequence"/>
</dbReference>
<dbReference type="EMBL" id="BRXU01000003">
    <property type="protein sequence ID" value="GLC49874.1"/>
    <property type="molecule type" value="Genomic_DNA"/>
</dbReference>
<keyword evidence="2 4" id="KW-0812">Transmembrane</keyword>
<organism evidence="7 8">
    <name type="scientific">Pleodorina starrii</name>
    <dbReference type="NCBI Taxonomy" id="330485"/>
    <lineage>
        <taxon>Eukaryota</taxon>
        <taxon>Viridiplantae</taxon>
        <taxon>Chlorophyta</taxon>
        <taxon>core chlorophytes</taxon>
        <taxon>Chlorophyceae</taxon>
        <taxon>CS clade</taxon>
        <taxon>Chlamydomonadales</taxon>
        <taxon>Volvocaceae</taxon>
        <taxon>Pleodorina</taxon>
    </lineage>
</organism>